<dbReference type="GO" id="GO:0031267">
    <property type="term" value="F:small GTPase binding"/>
    <property type="evidence" value="ECO:0007669"/>
    <property type="project" value="TreeGrafter"/>
</dbReference>
<sequence>MPSSATSSSNWDFTPVINLLRSPTYSGGDRSITARHNDCDQAPSTPGTVAAQALNDSAPDLKHESGGPPKLGDFSSLWDFLGNTTPPVGAEAGLRQATKESIIEQPPQQPKRIQILKRPSHGATNIDSLDKTLPRTPPRPIPSSDESKSHKATVEYRTPKHRNQTKQPTYEALHLSESTAEAESDSPSIFDPSYSKRGVVPFIPSQVGIAEALSESSDTPPSSFDESGGALAPIAIQNLPGGAIRVQPLAYKSAADRKVGLLTKLLKNFPDYAETITQVGRSGKSKPASPLTCRPIHVFVDMSNIMVGFHDSMKVSRNIPVKTRIRRLPLSFQNFSLILERGRPTAKRVLVGSDRFAAIDDGEKLGYEMNILNRVHKVKQPTRRQLKFRKGPRAGAQDGGSGSETNDAPEERWVEQGVDEILHLKILESLLDTDEPATIVLATGDAAEAEFSGGFMKMVERALRRGWTVELVSFSQVTSYAYRKKEFRSKWGNKFKMIALDGYIEELLDM</sequence>
<dbReference type="CDD" id="cd18724">
    <property type="entry name" value="PIN_LabA-like"/>
    <property type="match status" value="1"/>
</dbReference>
<protein>
    <recommendedName>
        <fullName evidence="4">NYN domain-containing protein</fullName>
    </recommendedName>
</protein>
<evidence type="ECO:0008006" key="4">
    <source>
        <dbReference type="Google" id="ProtNLM"/>
    </source>
</evidence>
<gene>
    <name evidence="2" type="ORF">BDV27DRAFT_105576</name>
</gene>
<dbReference type="Gene3D" id="3.40.50.1010">
    <property type="entry name" value="5'-nuclease"/>
    <property type="match status" value="1"/>
</dbReference>
<dbReference type="GeneID" id="43648836"/>
<organism evidence="2 3">
    <name type="scientific">Aspergillus caelatus</name>
    <dbReference type="NCBI Taxonomy" id="61420"/>
    <lineage>
        <taxon>Eukaryota</taxon>
        <taxon>Fungi</taxon>
        <taxon>Dikarya</taxon>
        <taxon>Ascomycota</taxon>
        <taxon>Pezizomycotina</taxon>
        <taxon>Eurotiomycetes</taxon>
        <taxon>Eurotiomycetidae</taxon>
        <taxon>Eurotiales</taxon>
        <taxon>Aspergillaceae</taxon>
        <taxon>Aspergillus</taxon>
        <taxon>Aspergillus subgen. Circumdati</taxon>
    </lineage>
</organism>
<name>A0A5N7A652_9EURO</name>
<evidence type="ECO:0000313" key="2">
    <source>
        <dbReference type="EMBL" id="KAE8365347.1"/>
    </source>
</evidence>
<dbReference type="RefSeq" id="XP_031928428.1">
    <property type="nucleotide sequence ID" value="XM_032064390.1"/>
</dbReference>
<keyword evidence="3" id="KW-1185">Reference proteome</keyword>
<evidence type="ECO:0000313" key="3">
    <source>
        <dbReference type="Proteomes" id="UP000326268"/>
    </source>
</evidence>
<dbReference type="AlphaFoldDB" id="A0A5N7A652"/>
<feature type="compositionally biased region" description="Basic residues" evidence="1">
    <location>
        <begin position="382"/>
        <end position="392"/>
    </location>
</feature>
<reference evidence="2 3" key="1">
    <citation type="submission" date="2019-04" db="EMBL/GenBank/DDBJ databases">
        <title>Friends and foes A comparative genomics studyof 23 Aspergillus species from section Flavi.</title>
        <authorList>
            <consortium name="DOE Joint Genome Institute"/>
            <person name="Kjaerbolling I."/>
            <person name="Vesth T."/>
            <person name="Frisvad J.C."/>
            <person name="Nybo J.L."/>
            <person name="Theobald S."/>
            <person name="Kildgaard S."/>
            <person name="Isbrandt T."/>
            <person name="Kuo A."/>
            <person name="Sato A."/>
            <person name="Lyhne E.K."/>
            <person name="Kogle M.E."/>
            <person name="Wiebenga A."/>
            <person name="Kun R.S."/>
            <person name="Lubbers R.J."/>
            <person name="Makela M.R."/>
            <person name="Barry K."/>
            <person name="Chovatia M."/>
            <person name="Clum A."/>
            <person name="Daum C."/>
            <person name="Haridas S."/>
            <person name="He G."/>
            <person name="LaButti K."/>
            <person name="Lipzen A."/>
            <person name="Mondo S."/>
            <person name="Riley R."/>
            <person name="Salamov A."/>
            <person name="Simmons B.A."/>
            <person name="Magnuson J.K."/>
            <person name="Henrissat B."/>
            <person name="Mortensen U.H."/>
            <person name="Larsen T.O."/>
            <person name="Devries R.P."/>
            <person name="Grigoriev I.V."/>
            <person name="Machida M."/>
            <person name="Baker S.E."/>
            <person name="Andersen M.R."/>
        </authorList>
    </citation>
    <scope>NUCLEOTIDE SEQUENCE [LARGE SCALE GENOMIC DNA]</scope>
    <source>
        <strain evidence="2 3">CBS 763.97</strain>
    </source>
</reference>
<dbReference type="InterPro" id="IPR007681">
    <property type="entry name" value="Mog1"/>
</dbReference>
<dbReference type="EMBL" id="ML737633">
    <property type="protein sequence ID" value="KAE8365347.1"/>
    <property type="molecule type" value="Genomic_DNA"/>
</dbReference>
<dbReference type="GO" id="GO:0005634">
    <property type="term" value="C:nucleus"/>
    <property type="evidence" value="ECO:0007669"/>
    <property type="project" value="TreeGrafter"/>
</dbReference>
<dbReference type="GO" id="GO:0006606">
    <property type="term" value="P:protein import into nucleus"/>
    <property type="evidence" value="ECO:0007669"/>
    <property type="project" value="TreeGrafter"/>
</dbReference>
<proteinExistence type="predicted"/>
<dbReference type="PANTHER" id="PTHR15837:SF5">
    <property type="entry name" value="NYN DOMAIN-CONTAINING PROTEIN"/>
    <property type="match status" value="1"/>
</dbReference>
<feature type="region of interest" description="Disordered" evidence="1">
    <location>
        <begin position="83"/>
        <end position="170"/>
    </location>
</feature>
<accession>A0A5N7A652</accession>
<dbReference type="Proteomes" id="UP000326268">
    <property type="component" value="Unassembled WGS sequence"/>
</dbReference>
<dbReference type="OrthoDB" id="5590473at2759"/>
<dbReference type="GO" id="GO:0005085">
    <property type="term" value="F:guanyl-nucleotide exchange factor activity"/>
    <property type="evidence" value="ECO:0007669"/>
    <property type="project" value="TreeGrafter"/>
</dbReference>
<feature type="region of interest" description="Disordered" evidence="1">
    <location>
        <begin position="382"/>
        <end position="410"/>
    </location>
</feature>
<dbReference type="PANTHER" id="PTHR15837">
    <property type="entry name" value="RAN GUANINE NUCLEOTIDE RELEASE FACTOR"/>
    <property type="match status" value="1"/>
</dbReference>
<feature type="compositionally biased region" description="Basic and acidic residues" evidence="1">
    <location>
        <begin position="145"/>
        <end position="158"/>
    </location>
</feature>
<evidence type="ECO:0000256" key="1">
    <source>
        <dbReference type="SAM" id="MobiDB-lite"/>
    </source>
</evidence>